<dbReference type="GO" id="GO:0031992">
    <property type="term" value="F:energy transducer activity"/>
    <property type="evidence" value="ECO:0007669"/>
    <property type="project" value="InterPro"/>
</dbReference>
<organism evidence="13 14">
    <name type="scientific">Magnetofaba australis IT-1</name>
    <dbReference type="NCBI Taxonomy" id="1434232"/>
    <lineage>
        <taxon>Bacteria</taxon>
        <taxon>Pseudomonadati</taxon>
        <taxon>Pseudomonadota</taxon>
        <taxon>Magnetococcia</taxon>
        <taxon>Magnetococcales</taxon>
        <taxon>Magnetococcaceae</taxon>
        <taxon>Magnetofaba</taxon>
    </lineage>
</organism>
<evidence type="ECO:0000256" key="6">
    <source>
        <dbReference type="ARBA" id="ARBA00022692"/>
    </source>
</evidence>
<feature type="region of interest" description="Disordered" evidence="11">
    <location>
        <begin position="131"/>
        <end position="152"/>
    </location>
</feature>
<keyword evidence="6" id="KW-0812">Transmembrane</keyword>
<dbReference type="PANTHER" id="PTHR33446">
    <property type="entry name" value="PROTEIN TONB-RELATED"/>
    <property type="match status" value="1"/>
</dbReference>
<dbReference type="InterPro" id="IPR003538">
    <property type="entry name" value="TonB"/>
</dbReference>
<comment type="caution">
    <text evidence="13">The sequence shown here is derived from an EMBL/GenBank/DDBJ whole genome shotgun (WGS) entry which is preliminary data.</text>
</comment>
<dbReference type="SUPFAM" id="SSF74653">
    <property type="entry name" value="TolA/TonB C-terminal domain"/>
    <property type="match status" value="1"/>
</dbReference>
<evidence type="ECO:0000256" key="3">
    <source>
        <dbReference type="ARBA" id="ARBA00022448"/>
    </source>
</evidence>
<comment type="subcellular location">
    <subcellularLocation>
        <location evidence="1 10">Cell inner membrane</location>
        <topology evidence="1 10">Single-pass membrane protein</topology>
        <orientation evidence="1 10">Periplasmic side</orientation>
    </subcellularLocation>
</comment>
<evidence type="ECO:0000256" key="9">
    <source>
        <dbReference type="ARBA" id="ARBA00023136"/>
    </source>
</evidence>
<dbReference type="Gene3D" id="3.30.1150.10">
    <property type="match status" value="1"/>
</dbReference>
<keyword evidence="8" id="KW-1133">Transmembrane helix</keyword>
<keyword evidence="7 10" id="KW-0653">Protein transport</keyword>
<dbReference type="GO" id="GO:0055085">
    <property type="term" value="P:transmembrane transport"/>
    <property type="evidence" value="ECO:0007669"/>
    <property type="project" value="InterPro"/>
</dbReference>
<dbReference type="InterPro" id="IPR051045">
    <property type="entry name" value="TonB-dependent_transducer"/>
</dbReference>
<dbReference type="GO" id="GO:0030288">
    <property type="term" value="C:outer membrane-bounded periplasmic space"/>
    <property type="evidence" value="ECO:0007669"/>
    <property type="project" value="InterPro"/>
</dbReference>
<keyword evidence="10" id="KW-0735">Signal-anchor</keyword>
<dbReference type="EMBL" id="LVJN01000015">
    <property type="protein sequence ID" value="OSM07171.1"/>
    <property type="molecule type" value="Genomic_DNA"/>
</dbReference>
<keyword evidence="4 10" id="KW-1003">Cell membrane</keyword>
<sequence length="339" mass="35793">MSIFQSAIGQLQAMPSHAELARECGLTCDALPPPPARRERSRLWGWAALSLLLHLALVTLWPRSAPPPPALIIPEVTLVMEAPQRALGGADGATQPPPAAVAESVAEPVAPMAELVAIEKTVEATAAPVLETEPAPALEPSPERAAPDPESALPEVVTVAPLRRAAPSARRAPKPPPVKMVASKPAAPVNPPPVATLSPQPELPTTETPSAQSASPASDLVPAAANAMQPAGAPDGQDAANAANLRQRAVREIEAGVKRYFNYPRRAQQRGLEGTVHLAFTIAADGRIADLRIARSSGHRILDRASLKTMARVRLPEMAEGVRFAAIAFDDFLIHYRLK</sequence>
<keyword evidence="9" id="KW-0472">Membrane</keyword>
<accession>A0A1Y2K8V0</accession>
<dbReference type="InterPro" id="IPR006260">
    <property type="entry name" value="TonB/TolA_C"/>
</dbReference>
<reference evidence="13 14" key="1">
    <citation type="journal article" date="2016" name="BMC Genomics">
        <title>Combined genomic and structural analyses of a cultured magnetotactic bacterium reveals its niche adaptation to a dynamic environment.</title>
        <authorList>
            <person name="Araujo A.C."/>
            <person name="Morillo V."/>
            <person name="Cypriano J."/>
            <person name="Teixeira L.C."/>
            <person name="Leao P."/>
            <person name="Lyra S."/>
            <person name="Almeida L.G."/>
            <person name="Bazylinski D.A."/>
            <person name="Vasconcellos A.T."/>
            <person name="Abreu F."/>
            <person name="Lins U."/>
        </authorList>
    </citation>
    <scope>NUCLEOTIDE SEQUENCE [LARGE SCALE GENOMIC DNA]</scope>
    <source>
        <strain evidence="13 14">IT-1</strain>
    </source>
</reference>
<feature type="region of interest" description="Disordered" evidence="11">
    <location>
        <begin position="164"/>
        <end position="219"/>
    </location>
</feature>
<name>A0A1Y2K8V0_9PROT</name>
<feature type="domain" description="TonB C-terminal" evidence="12">
    <location>
        <begin position="248"/>
        <end position="339"/>
    </location>
</feature>
<evidence type="ECO:0000256" key="5">
    <source>
        <dbReference type="ARBA" id="ARBA00022519"/>
    </source>
</evidence>
<keyword evidence="14" id="KW-1185">Reference proteome</keyword>
<dbReference type="AlphaFoldDB" id="A0A1Y2K8V0"/>
<dbReference type="Pfam" id="PF03544">
    <property type="entry name" value="TonB_C"/>
    <property type="match status" value="1"/>
</dbReference>
<dbReference type="RefSeq" id="WP_085441127.1">
    <property type="nucleotide sequence ID" value="NZ_LVJN01000015.1"/>
</dbReference>
<evidence type="ECO:0000256" key="10">
    <source>
        <dbReference type="RuleBase" id="RU362123"/>
    </source>
</evidence>
<dbReference type="InterPro" id="IPR037682">
    <property type="entry name" value="TonB_C"/>
</dbReference>
<dbReference type="PROSITE" id="PS52015">
    <property type="entry name" value="TONB_CTD"/>
    <property type="match status" value="1"/>
</dbReference>
<keyword evidence="3 10" id="KW-0813">Transport</keyword>
<dbReference type="GO" id="GO:0015891">
    <property type="term" value="P:siderophore transport"/>
    <property type="evidence" value="ECO:0007669"/>
    <property type="project" value="InterPro"/>
</dbReference>
<dbReference type="STRING" id="1434232.MAIT1_03905"/>
<feature type="compositionally biased region" description="Polar residues" evidence="11">
    <location>
        <begin position="197"/>
        <end position="216"/>
    </location>
</feature>
<comment type="similarity">
    <text evidence="2 10">Belongs to the TonB family.</text>
</comment>
<evidence type="ECO:0000256" key="11">
    <source>
        <dbReference type="SAM" id="MobiDB-lite"/>
    </source>
</evidence>
<dbReference type="PANTHER" id="PTHR33446:SF2">
    <property type="entry name" value="PROTEIN TONB"/>
    <property type="match status" value="1"/>
</dbReference>
<evidence type="ECO:0000256" key="2">
    <source>
        <dbReference type="ARBA" id="ARBA00006555"/>
    </source>
</evidence>
<dbReference type="OrthoDB" id="7433592at2"/>
<dbReference type="GO" id="GO:0098797">
    <property type="term" value="C:plasma membrane protein complex"/>
    <property type="evidence" value="ECO:0007669"/>
    <property type="project" value="TreeGrafter"/>
</dbReference>
<comment type="function">
    <text evidence="10">Interacts with outer membrane receptor proteins that carry out high-affinity binding and energy dependent uptake into the periplasmic space of specific substrates. It could act to transduce energy from the cytoplasmic membrane to specific energy-requiring processes in the outer membrane, resulting in the release into the periplasm of ligands bound by these outer membrane proteins.</text>
</comment>
<keyword evidence="5 10" id="KW-0997">Cell inner membrane</keyword>
<protein>
    <recommendedName>
        <fullName evidence="10">Protein TonB</fullName>
    </recommendedName>
</protein>
<evidence type="ECO:0000256" key="1">
    <source>
        <dbReference type="ARBA" id="ARBA00004383"/>
    </source>
</evidence>
<dbReference type="PRINTS" id="PR01374">
    <property type="entry name" value="TONBPROTEIN"/>
</dbReference>
<evidence type="ECO:0000256" key="4">
    <source>
        <dbReference type="ARBA" id="ARBA00022475"/>
    </source>
</evidence>
<dbReference type="NCBIfam" id="TIGR01352">
    <property type="entry name" value="tonB_Cterm"/>
    <property type="match status" value="1"/>
</dbReference>
<evidence type="ECO:0000256" key="7">
    <source>
        <dbReference type="ARBA" id="ARBA00022927"/>
    </source>
</evidence>
<dbReference type="GO" id="GO:0015031">
    <property type="term" value="P:protein transport"/>
    <property type="evidence" value="ECO:0007669"/>
    <property type="project" value="UniProtKB-UniRule"/>
</dbReference>
<evidence type="ECO:0000259" key="12">
    <source>
        <dbReference type="PROSITE" id="PS52015"/>
    </source>
</evidence>
<gene>
    <name evidence="13" type="ORF">MAIT1_03905</name>
</gene>
<evidence type="ECO:0000313" key="14">
    <source>
        <dbReference type="Proteomes" id="UP000194003"/>
    </source>
</evidence>
<evidence type="ECO:0000313" key="13">
    <source>
        <dbReference type="EMBL" id="OSM07171.1"/>
    </source>
</evidence>
<proteinExistence type="inferred from homology"/>
<dbReference type="Proteomes" id="UP000194003">
    <property type="component" value="Unassembled WGS sequence"/>
</dbReference>
<evidence type="ECO:0000256" key="8">
    <source>
        <dbReference type="ARBA" id="ARBA00022989"/>
    </source>
</evidence>